<accession>A0A841BMJ3</accession>
<evidence type="ECO:0000256" key="3">
    <source>
        <dbReference type="ARBA" id="ARBA00022777"/>
    </source>
</evidence>
<comment type="caution">
    <text evidence="5">The sequence shown here is derived from an EMBL/GenBank/DDBJ whole genome shotgun (WGS) entry which is preliminary data.</text>
</comment>
<keyword evidence="3 5" id="KW-0418">Kinase</keyword>
<dbReference type="PANTHER" id="PTHR43085:SF57">
    <property type="entry name" value="CARBOHYDRATE KINASE PFKB DOMAIN-CONTAINING PROTEIN"/>
    <property type="match status" value="1"/>
</dbReference>
<dbReference type="GO" id="GO:0008673">
    <property type="term" value="F:2-dehydro-3-deoxygluconokinase activity"/>
    <property type="evidence" value="ECO:0007669"/>
    <property type="project" value="UniProtKB-EC"/>
</dbReference>
<dbReference type="InterPro" id="IPR011611">
    <property type="entry name" value="PfkB_dom"/>
</dbReference>
<feature type="domain" description="Carbohydrate kinase PfkB" evidence="4">
    <location>
        <begin position="4"/>
        <end position="294"/>
    </location>
</feature>
<dbReference type="Proteomes" id="UP000587527">
    <property type="component" value="Unassembled WGS sequence"/>
</dbReference>
<dbReference type="EMBL" id="JACHMN010000002">
    <property type="protein sequence ID" value="MBB5870297.1"/>
    <property type="molecule type" value="Genomic_DNA"/>
</dbReference>
<proteinExistence type="inferred from homology"/>
<keyword evidence="2 5" id="KW-0808">Transferase</keyword>
<evidence type="ECO:0000256" key="1">
    <source>
        <dbReference type="ARBA" id="ARBA00010688"/>
    </source>
</evidence>
<keyword evidence="6" id="KW-1185">Reference proteome</keyword>
<gene>
    <name evidence="5" type="ORF">F4553_003676</name>
</gene>
<organism evidence="5 6">
    <name type="scientific">Allocatelliglobosispora scoriae</name>
    <dbReference type="NCBI Taxonomy" id="643052"/>
    <lineage>
        <taxon>Bacteria</taxon>
        <taxon>Bacillati</taxon>
        <taxon>Actinomycetota</taxon>
        <taxon>Actinomycetes</taxon>
        <taxon>Micromonosporales</taxon>
        <taxon>Micromonosporaceae</taxon>
        <taxon>Allocatelliglobosispora</taxon>
    </lineage>
</organism>
<comment type="similarity">
    <text evidence="1">Belongs to the carbohydrate kinase PfkB family.</text>
</comment>
<dbReference type="RefSeq" id="WP_184837594.1">
    <property type="nucleotide sequence ID" value="NZ_JACHMN010000002.1"/>
</dbReference>
<dbReference type="CDD" id="cd01166">
    <property type="entry name" value="KdgK"/>
    <property type="match status" value="1"/>
</dbReference>
<evidence type="ECO:0000256" key="2">
    <source>
        <dbReference type="ARBA" id="ARBA00022679"/>
    </source>
</evidence>
<dbReference type="PANTHER" id="PTHR43085">
    <property type="entry name" value="HEXOKINASE FAMILY MEMBER"/>
    <property type="match status" value="1"/>
</dbReference>
<sequence length="313" mass="31452">MRYDVVVIGEPLIEFVADEPLSAATAFTLGFAGDALNAAVAAAAAGARTALLTRLGSDELSDRLVAYLSVHGVSTDLVLRESGQSGAYVLGADPDGTRAFAYLRAGSAATRLTPADVDAAGLGDTRAVLFSGITAALSESCLLAVRRAARVVRESGGHVVYDPNFRARLTTAEAASAAFTQLAPDLTVALPSAPSDTAALFGCTSAVEAARAVHERGTPIAVVTQGHRGVAVSERGHLTELPVVPAPHIVDATGAGDSFAGTLTARLALGDDLLGAVRLGTAAASLALGGRGGTGHVASLAESRAHLSGHATV</sequence>
<name>A0A841BMJ3_9ACTN</name>
<evidence type="ECO:0000259" key="4">
    <source>
        <dbReference type="Pfam" id="PF00294"/>
    </source>
</evidence>
<dbReference type="EC" id="2.7.1.45" evidence="5"/>
<dbReference type="Pfam" id="PF00294">
    <property type="entry name" value="PfkB"/>
    <property type="match status" value="1"/>
</dbReference>
<protein>
    <submittedName>
        <fullName evidence="5">2-dehydro-3-deoxygluconokinase</fullName>
        <ecNumber evidence="5">2.7.1.45</ecNumber>
    </submittedName>
</protein>
<dbReference type="SUPFAM" id="SSF53613">
    <property type="entry name" value="Ribokinase-like"/>
    <property type="match status" value="1"/>
</dbReference>
<evidence type="ECO:0000313" key="5">
    <source>
        <dbReference type="EMBL" id="MBB5870297.1"/>
    </source>
</evidence>
<dbReference type="InterPro" id="IPR029056">
    <property type="entry name" value="Ribokinase-like"/>
</dbReference>
<dbReference type="InterPro" id="IPR050306">
    <property type="entry name" value="PfkB_Carbo_kinase"/>
</dbReference>
<evidence type="ECO:0000313" key="6">
    <source>
        <dbReference type="Proteomes" id="UP000587527"/>
    </source>
</evidence>
<dbReference type="Gene3D" id="3.40.1190.20">
    <property type="match status" value="1"/>
</dbReference>
<reference evidence="5 6" key="1">
    <citation type="submission" date="2020-08" db="EMBL/GenBank/DDBJ databases">
        <title>Sequencing the genomes of 1000 actinobacteria strains.</title>
        <authorList>
            <person name="Klenk H.-P."/>
        </authorList>
    </citation>
    <scope>NUCLEOTIDE SEQUENCE [LARGE SCALE GENOMIC DNA]</scope>
    <source>
        <strain evidence="5 6">DSM 45362</strain>
    </source>
</reference>
<dbReference type="AlphaFoldDB" id="A0A841BMJ3"/>